<dbReference type="EnsemblMetazoa" id="G20888.1">
    <property type="protein sequence ID" value="G20888.1:cds"/>
    <property type="gene ID" value="G20888"/>
</dbReference>
<feature type="chain" id="PRO_5036483885" evidence="1">
    <location>
        <begin position="20"/>
        <end position="193"/>
    </location>
</feature>
<sequence length="193" mass="22107">MSSLFLCSISIVTITFTLAAQNFVEVSDCPKTADEWGMRSKKKNCLVDSHVYLCAAIQNKLGRYGEICTYQRWIPENECVILNAQTHNMDSVDCKADSGCPKDLYLPSDVWRYKICYDNFYGITKTLGQKLPQQSPLMTQGKDDHNIKTNLGGTTEKDRIIIPGILPRDRIGLKELIRETLHKYHDKIRRILF</sequence>
<reference evidence="2" key="1">
    <citation type="submission" date="2022-08" db="UniProtKB">
        <authorList>
            <consortium name="EnsemblMetazoa"/>
        </authorList>
    </citation>
    <scope>IDENTIFICATION</scope>
    <source>
        <strain evidence="2">05x7-T-G4-1.051#20</strain>
    </source>
</reference>
<proteinExistence type="predicted"/>
<evidence type="ECO:0000256" key="1">
    <source>
        <dbReference type="SAM" id="SignalP"/>
    </source>
</evidence>
<dbReference type="AlphaFoldDB" id="A0A8W8JYT9"/>
<name>A0A8W8JYT9_MAGGI</name>
<protein>
    <submittedName>
        <fullName evidence="2">Uncharacterized protein</fullName>
    </submittedName>
</protein>
<keyword evidence="1" id="KW-0732">Signal</keyword>
<evidence type="ECO:0000313" key="2">
    <source>
        <dbReference type="EnsemblMetazoa" id="G20888.1:cds"/>
    </source>
</evidence>
<evidence type="ECO:0000313" key="3">
    <source>
        <dbReference type="Proteomes" id="UP000005408"/>
    </source>
</evidence>
<feature type="signal peptide" evidence="1">
    <location>
        <begin position="1"/>
        <end position="19"/>
    </location>
</feature>
<dbReference type="Proteomes" id="UP000005408">
    <property type="component" value="Unassembled WGS sequence"/>
</dbReference>
<accession>A0A8W8JYT9</accession>
<keyword evidence="3" id="KW-1185">Reference proteome</keyword>
<organism evidence="2 3">
    <name type="scientific">Magallana gigas</name>
    <name type="common">Pacific oyster</name>
    <name type="synonym">Crassostrea gigas</name>
    <dbReference type="NCBI Taxonomy" id="29159"/>
    <lineage>
        <taxon>Eukaryota</taxon>
        <taxon>Metazoa</taxon>
        <taxon>Spiralia</taxon>
        <taxon>Lophotrochozoa</taxon>
        <taxon>Mollusca</taxon>
        <taxon>Bivalvia</taxon>
        <taxon>Autobranchia</taxon>
        <taxon>Pteriomorphia</taxon>
        <taxon>Ostreida</taxon>
        <taxon>Ostreoidea</taxon>
        <taxon>Ostreidae</taxon>
        <taxon>Magallana</taxon>
    </lineage>
</organism>